<accession>A0A8W7JW19</accession>
<dbReference type="OrthoDB" id="8055655at2759"/>
<dbReference type="GeneID" id="118456493"/>
<organism evidence="3 4">
    <name type="scientific">Anopheles albimanus</name>
    <name type="common">New world malaria mosquito</name>
    <dbReference type="NCBI Taxonomy" id="7167"/>
    <lineage>
        <taxon>Eukaryota</taxon>
        <taxon>Metazoa</taxon>
        <taxon>Ecdysozoa</taxon>
        <taxon>Arthropoda</taxon>
        <taxon>Hexapoda</taxon>
        <taxon>Insecta</taxon>
        <taxon>Pterygota</taxon>
        <taxon>Neoptera</taxon>
        <taxon>Endopterygota</taxon>
        <taxon>Diptera</taxon>
        <taxon>Nematocera</taxon>
        <taxon>Culicoidea</taxon>
        <taxon>Culicidae</taxon>
        <taxon>Anophelinae</taxon>
        <taxon>Anopheles</taxon>
    </lineage>
</organism>
<dbReference type="Proteomes" id="UP000069272">
    <property type="component" value="Chromosome 2R"/>
</dbReference>
<dbReference type="RefSeq" id="XP_035773211.1">
    <property type="nucleotide sequence ID" value="XM_035917318.1"/>
</dbReference>
<dbReference type="AlphaFoldDB" id="A0A8W7JW19"/>
<feature type="compositionally biased region" description="Acidic residues" evidence="1">
    <location>
        <begin position="256"/>
        <end position="272"/>
    </location>
</feature>
<keyword evidence="4" id="KW-1185">Reference proteome</keyword>
<feature type="compositionally biased region" description="Low complexity" evidence="1">
    <location>
        <begin position="705"/>
        <end position="725"/>
    </location>
</feature>
<evidence type="ECO:0000313" key="4">
    <source>
        <dbReference type="Proteomes" id="UP000069272"/>
    </source>
</evidence>
<protein>
    <submittedName>
        <fullName evidence="3">Uncharacterized protein</fullName>
    </submittedName>
</protein>
<evidence type="ECO:0000313" key="3">
    <source>
        <dbReference type="EnsemblMetazoa" id="AALB008248-PA"/>
    </source>
</evidence>
<dbReference type="KEGG" id="aali:118456493"/>
<feature type="compositionally biased region" description="Low complexity" evidence="1">
    <location>
        <begin position="55"/>
        <end position="72"/>
    </location>
</feature>
<feature type="compositionally biased region" description="Gly residues" evidence="1">
    <location>
        <begin position="472"/>
        <end position="483"/>
    </location>
</feature>
<evidence type="ECO:0000256" key="2">
    <source>
        <dbReference type="SAM" id="SignalP"/>
    </source>
</evidence>
<dbReference type="EnsemblMetazoa" id="AALB008248-RA">
    <property type="protein sequence ID" value="AALB008248-PA"/>
    <property type="gene ID" value="AALB008248"/>
</dbReference>
<feature type="region of interest" description="Disordered" evidence="1">
    <location>
        <begin position="34"/>
        <end position="91"/>
    </location>
</feature>
<feature type="region of interest" description="Disordered" evidence="1">
    <location>
        <begin position="468"/>
        <end position="491"/>
    </location>
</feature>
<feature type="compositionally biased region" description="Acidic residues" evidence="1">
    <location>
        <begin position="201"/>
        <end position="216"/>
    </location>
</feature>
<feature type="signal peptide" evidence="2">
    <location>
        <begin position="1"/>
        <end position="29"/>
    </location>
</feature>
<reference evidence="3" key="2">
    <citation type="submission" date="2022-08" db="UniProtKB">
        <authorList>
            <consortium name="EnsemblMetazoa"/>
        </authorList>
    </citation>
    <scope>IDENTIFICATION</scope>
    <source>
        <strain evidence="3">STECLA/ALBI9_A</strain>
    </source>
</reference>
<feature type="chain" id="PRO_5036444537" evidence="2">
    <location>
        <begin position="30"/>
        <end position="725"/>
    </location>
</feature>
<reference evidence="3 4" key="1">
    <citation type="journal article" date="2017" name="G3 (Bethesda)">
        <title>The Physical Genome Mapping of Anopheles albimanus Corrected Scaffold Misassemblies and Identified Interarm Rearrangements in Genus Anopheles.</title>
        <authorList>
            <person name="Artemov G.N."/>
            <person name="Peery A.N."/>
            <person name="Jiang X."/>
            <person name="Tu Z."/>
            <person name="Stegniy V.N."/>
            <person name="Sharakhova M.V."/>
            <person name="Sharakhov I.V."/>
        </authorList>
    </citation>
    <scope>NUCLEOTIDE SEQUENCE [LARGE SCALE GENOMIC DNA]</scope>
    <source>
        <strain evidence="3 4">ALBI9_A</strain>
    </source>
</reference>
<feature type="region of interest" description="Disordered" evidence="1">
    <location>
        <begin position="689"/>
        <end position="725"/>
    </location>
</feature>
<feature type="compositionally biased region" description="Basic and acidic residues" evidence="1">
    <location>
        <begin position="168"/>
        <end position="198"/>
    </location>
</feature>
<proteinExistence type="predicted"/>
<sequence>MKLLSRPRVPLCHLLLAINVLTVCWGTEAATIVAPSASDGPKPEASGAKNETSPQEQDTQEGQQLQQQQQQTSKHHRHRRENGGFTIGDVDGIVGAGGGGGGAAGGMVDGENFIALAPDEADIYNFPNLMSMAMANERPTGADGGGGGGGGMHDRNVNEASNPFNEFHASRRDQPAPPVKEVDEQLPRPRMAGEKELPELTLDDDDDDDAPGDGEVEGAGQRSERRGDRNEPRRRTSSFRDASNADDQDGGNGGEVQEEDEEEANRDEEDDNAIERSRFLRRPTGTGHGDDRTTVASSRAESDAALLSKGLDLLNSLDGAYLLANARIGSERNKVAAASADDEDGDISTHKPIAPDTVQAGTAAVNDDDGGGGDDGENAIFEQMEKKAKSYRLKLYKKHKNFKHTHHHRGGLYHQPYHTFHHDYYRRKMLERERERWKKMQDAKPDYQGQISYYENSNKLATNEDILAHLNGGHGGGGSGGSGSSSSQEKWPNFDRVMSSLKTEPKPDNVPPYIKKYNRRNKQLIDLLEGTIAPLSDYSAHKHRERKYHRRKNPHWMEEDLFEEQRPSQSKGQGMQRNYIQETIQSSTIHSNALPGEGIHIIYDKKHGVGGDHDDLEDDGSHLMYGRPTISSGHGHDGAGAGGAGHPSYKLSSRAGQFVYHRVASPQPLGGGGGGGGYGRLKRQRLPFVAITDRRLSAPPKRRPGASSANNGGPNNPLLNHQPLP</sequence>
<feature type="region of interest" description="Disordered" evidence="1">
    <location>
        <begin position="628"/>
        <end position="649"/>
    </location>
</feature>
<evidence type="ECO:0000256" key="1">
    <source>
        <dbReference type="SAM" id="MobiDB-lite"/>
    </source>
</evidence>
<feature type="compositionally biased region" description="Basic and acidic residues" evidence="1">
    <location>
        <begin position="222"/>
        <end position="234"/>
    </location>
</feature>
<keyword evidence="2" id="KW-0732">Signal</keyword>
<feature type="compositionally biased region" description="Gly residues" evidence="1">
    <location>
        <begin position="142"/>
        <end position="151"/>
    </location>
</feature>
<feature type="region of interest" description="Disordered" evidence="1">
    <location>
        <begin position="137"/>
        <end position="298"/>
    </location>
</feature>
<name>A0A8W7JW19_ANOAL</name>